<reference evidence="2" key="1">
    <citation type="journal article" date="2023" name="GigaByte">
        <title>Genome assembly of the bearded iris, Iris pallida Lam.</title>
        <authorList>
            <person name="Bruccoleri R.E."/>
            <person name="Oakeley E.J."/>
            <person name="Faust A.M.E."/>
            <person name="Altorfer M."/>
            <person name="Dessus-Babus S."/>
            <person name="Burckhardt D."/>
            <person name="Oertli M."/>
            <person name="Naumann U."/>
            <person name="Petersen F."/>
            <person name="Wong J."/>
        </authorList>
    </citation>
    <scope>NUCLEOTIDE SEQUENCE</scope>
    <source>
        <strain evidence="2">GSM-AAB239-AS_SAM_17_03QT</strain>
    </source>
</reference>
<accession>A0AAX6ERA9</accession>
<comment type="caution">
    <text evidence="2">The sequence shown here is derived from an EMBL/GenBank/DDBJ whole genome shotgun (WGS) entry which is preliminary data.</text>
</comment>
<protein>
    <submittedName>
        <fullName evidence="2">Uncharacterized protein</fullName>
    </submittedName>
</protein>
<evidence type="ECO:0000313" key="4">
    <source>
        <dbReference type="Proteomes" id="UP001140949"/>
    </source>
</evidence>
<proteinExistence type="predicted"/>
<feature type="compositionally biased region" description="Polar residues" evidence="1">
    <location>
        <begin position="1"/>
        <end position="12"/>
    </location>
</feature>
<name>A0AAX6ERA9_IRIPA</name>
<dbReference type="Proteomes" id="UP001140949">
    <property type="component" value="Unassembled WGS sequence"/>
</dbReference>
<dbReference type="AlphaFoldDB" id="A0AAX6ERA9"/>
<dbReference type="EMBL" id="JANAVB010034615">
    <property type="protein sequence ID" value="KAJ6806616.1"/>
    <property type="molecule type" value="Genomic_DNA"/>
</dbReference>
<gene>
    <name evidence="2" type="ORF">M6B38_173925</name>
    <name evidence="3" type="ORF">M6B38_403540</name>
</gene>
<feature type="region of interest" description="Disordered" evidence="1">
    <location>
        <begin position="1"/>
        <end position="45"/>
    </location>
</feature>
<evidence type="ECO:0000313" key="2">
    <source>
        <dbReference type="EMBL" id="KAJ6806616.1"/>
    </source>
</evidence>
<evidence type="ECO:0000256" key="1">
    <source>
        <dbReference type="SAM" id="MobiDB-lite"/>
    </source>
</evidence>
<organism evidence="2 4">
    <name type="scientific">Iris pallida</name>
    <name type="common">Sweet iris</name>
    <dbReference type="NCBI Taxonomy" id="29817"/>
    <lineage>
        <taxon>Eukaryota</taxon>
        <taxon>Viridiplantae</taxon>
        <taxon>Streptophyta</taxon>
        <taxon>Embryophyta</taxon>
        <taxon>Tracheophyta</taxon>
        <taxon>Spermatophyta</taxon>
        <taxon>Magnoliopsida</taxon>
        <taxon>Liliopsida</taxon>
        <taxon>Asparagales</taxon>
        <taxon>Iridaceae</taxon>
        <taxon>Iridoideae</taxon>
        <taxon>Irideae</taxon>
        <taxon>Iris</taxon>
    </lineage>
</organism>
<keyword evidence="4" id="KW-1185">Reference proteome</keyword>
<reference evidence="2" key="2">
    <citation type="submission" date="2023-04" db="EMBL/GenBank/DDBJ databases">
        <authorList>
            <person name="Bruccoleri R.E."/>
            <person name="Oakeley E.J."/>
            <person name="Faust A.-M."/>
            <person name="Dessus-Babus S."/>
            <person name="Altorfer M."/>
            <person name="Burckhardt D."/>
            <person name="Oertli M."/>
            <person name="Naumann U."/>
            <person name="Petersen F."/>
            <person name="Wong J."/>
        </authorList>
    </citation>
    <scope>NUCLEOTIDE SEQUENCE</scope>
    <source>
        <strain evidence="2">GSM-AAB239-AS_SAM_17_03QT</strain>
        <tissue evidence="2">Leaf</tissue>
    </source>
</reference>
<evidence type="ECO:0000313" key="3">
    <source>
        <dbReference type="EMBL" id="KAJ6819281.1"/>
    </source>
</evidence>
<sequence length="45" mass="4809">MLRQSTDVSQPSGGARSTGDGDINSRQRHPPPVRDPAPTPRRSVA</sequence>
<dbReference type="EMBL" id="JANAVB010026283">
    <property type="protein sequence ID" value="KAJ6819281.1"/>
    <property type="molecule type" value="Genomic_DNA"/>
</dbReference>